<reference evidence="2 3" key="1">
    <citation type="submission" date="2018-11" db="EMBL/GenBank/DDBJ databases">
        <authorList>
            <person name="Lopez-Roques C."/>
            <person name="Donnadieu C."/>
            <person name="Bouchez O."/>
            <person name="Klopp C."/>
            <person name="Cabau C."/>
            <person name="Zahm M."/>
        </authorList>
    </citation>
    <scope>NUCLEOTIDE SEQUENCE [LARGE SCALE GENOMIC DNA]</scope>
    <source>
        <strain evidence="2">RS831</strain>
        <tissue evidence="2">Whole body</tissue>
    </source>
</reference>
<keyword evidence="3" id="KW-1185">Reference proteome</keyword>
<sequence>MTCVKIRYAEVLVARGKRGFAGGKQSDAALRSSLSRSRRGGSNSALRSCQHPGQQRHLIFLYMTGEVALLSSHNLRKGIWLLGTLLHCGKRREAQLDNRKKVVLHCSF</sequence>
<dbReference type="AlphaFoldDB" id="A0A437DN49"/>
<name>A0A437DN49_ORYJA</name>
<dbReference type="EMBL" id="CM012437">
    <property type="protein sequence ID" value="RVE76423.1"/>
    <property type="molecule type" value="Genomic_DNA"/>
</dbReference>
<reference evidence="2 3" key="2">
    <citation type="submission" date="2019-01" db="EMBL/GenBank/DDBJ databases">
        <title>A chromosome length genome reference of the Java medaka (oryzias javanicus).</title>
        <authorList>
            <person name="Herpin A."/>
            <person name="Takehana Y."/>
            <person name="Naruse K."/>
            <person name="Ansai S."/>
            <person name="Kawaguchi M."/>
        </authorList>
    </citation>
    <scope>NUCLEOTIDE SEQUENCE [LARGE SCALE GENOMIC DNA]</scope>
    <source>
        <strain evidence="2">RS831</strain>
        <tissue evidence="2">Whole body</tissue>
    </source>
</reference>
<protein>
    <submittedName>
        <fullName evidence="2">Uncharacterized protein</fullName>
    </submittedName>
</protein>
<evidence type="ECO:0000256" key="1">
    <source>
        <dbReference type="SAM" id="MobiDB-lite"/>
    </source>
</evidence>
<accession>A0A437DN49</accession>
<feature type="region of interest" description="Disordered" evidence="1">
    <location>
        <begin position="31"/>
        <end position="50"/>
    </location>
</feature>
<feature type="compositionally biased region" description="Low complexity" evidence="1">
    <location>
        <begin position="31"/>
        <end position="48"/>
    </location>
</feature>
<evidence type="ECO:0000313" key="3">
    <source>
        <dbReference type="Proteomes" id="UP000283210"/>
    </source>
</evidence>
<dbReference type="Proteomes" id="UP000283210">
    <property type="component" value="Chromosome 1"/>
</dbReference>
<evidence type="ECO:0000313" key="2">
    <source>
        <dbReference type="EMBL" id="RVE76423.1"/>
    </source>
</evidence>
<proteinExistence type="predicted"/>
<gene>
    <name evidence="2" type="ORF">OJAV_G00007490</name>
</gene>
<organism evidence="2 3">
    <name type="scientific">Oryzias javanicus</name>
    <name type="common">Javanese ricefish</name>
    <name type="synonym">Aplocheilus javanicus</name>
    <dbReference type="NCBI Taxonomy" id="123683"/>
    <lineage>
        <taxon>Eukaryota</taxon>
        <taxon>Metazoa</taxon>
        <taxon>Chordata</taxon>
        <taxon>Craniata</taxon>
        <taxon>Vertebrata</taxon>
        <taxon>Euteleostomi</taxon>
        <taxon>Actinopterygii</taxon>
        <taxon>Neopterygii</taxon>
        <taxon>Teleostei</taxon>
        <taxon>Neoteleostei</taxon>
        <taxon>Acanthomorphata</taxon>
        <taxon>Ovalentaria</taxon>
        <taxon>Atherinomorphae</taxon>
        <taxon>Beloniformes</taxon>
        <taxon>Adrianichthyidae</taxon>
        <taxon>Oryziinae</taxon>
        <taxon>Oryzias</taxon>
    </lineage>
</organism>